<evidence type="ECO:0000313" key="3">
    <source>
        <dbReference type="Proteomes" id="UP001565200"/>
    </source>
</evidence>
<dbReference type="Pfam" id="PF15892">
    <property type="entry name" value="BNR_4"/>
    <property type="match status" value="1"/>
</dbReference>
<organism evidence="2 3">
    <name type="scientific">Heminiphilus faecis</name>
    <dbReference type="NCBI Taxonomy" id="2601703"/>
    <lineage>
        <taxon>Bacteria</taxon>
        <taxon>Pseudomonadati</taxon>
        <taxon>Bacteroidota</taxon>
        <taxon>Bacteroidia</taxon>
        <taxon>Bacteroidales</taxon>
        <taxon>Muribaculaceae</taxon>
        <taxon>Heminiphilus</taxon>
    </lineage>
</organism>
<dbReference type="Proteomes" id="UP001565200">
    <property type="component" value="Unassembled WGS sequence"/>
</dbReference>
<dbReference type="SUPFAM" id="SSF50939">
    <property type="entry name" value="Sialidases"/>
    <property type="match status" value="1"/>
</dbReference>
<reference evidence="2 3" key="1">
    <citation type="submission" date="2024-03" db="EMBL/GenBank/DDBJ databases">
        <title>Mouse gut bacterial collection (mGBC) of GemPharmatech.</title>
        <authorList>
            <person name="He Y."/>
            <person name="Dong L."/>
            <person name="Wu D."/>
            <person name="Gao X."/>
            <person name="Lin Z."/>
        </authorList>
    </citation>
    <scope>NUCLEOTIDE SEQUENCE [LARGE SCALE GENOMIC DNA]</scope>
    <source>
        <strain evidence="2 3">54-13</strain>
    </source>
</reference>
<evidence type="ECO:0000313" key="2">
    <source>
        <dbReference type="EMBL" id="MEY8246156.1"/>
    </source>
</evidence>
<feature type="signal peptide" evidence="1">
    <location>
        <begin position="1"/>
        <end position="22"/>
    </location>
</feature>
<comment type="caution">
    <text evidence="2">The sequence shown here is derived from an EMBL/GenBank/DDBJ whole genome shotgun (WGS) entry which is preliminary data.</text>
</comment>
<keyword evidence="3" id="KW-1185">Reference proteome</keyword>
<accession>A0ABV4CZQ2</accession>
<dbReference type="InterPro" id="IPR036278">
    <property type="entry name" value="Sialidase_sf"/>
</dbReference>
<sequence>MGRMRLILLPVVIMMCAFCSVAQVRLSEVGPGYCRTSVNTAVFRAGSLVTHGEEQYVSYYDADGYVTLGKRHIDSDGWTVRRTQYKGNVADAHNVISIGVDGDGYIHVAFDHHGHPLRYCRSVRPGSLELGQLEPMTGVDENDVTYPEFYRLADGDMLFAYRSGASGRGNLVLNRYSTVDRRWSRVQDILIDGQNERNAYWQMHVDASGTIHLSWVWRETWLVETNHDLCYARSSDNGLTWQRSDGTPYSLPITLSTAEVAWPVPQNSELINQTGMTADVDGHPYIATYWRDAGSAVPQYRLVWHDGTSWHMNQVGERKTPFSLSGGGTKMIPVSRPRIVSDGTSAWYIFRDTERGSRVTVARTRRLGEEPWTFTDMTSFSVDAWEPVVDVSLWNSARRLDIFVQTTAQGDGERVAGDAAESTPVYVLTCP</sequence>
<dbReference type="RefSeq" id="WP_121700147.1">
    <property type="nucleotide sequence ID" value="NZ_JBCLPP010000035.1"/>
</dbReference>
<protein>
    <submittedName>
        <fullName evidence="2">BNR repeat-containing protein</fullName>
    </submittedName>
</protein>
<dbReference type="EMBL" id="JBCLPP010000035">
    <property type="protein sequence ID" value="MEY8246156.1"/>
    <property type="molecule type" value="Genomic_DNA"/>
</dbReference>
<feature type="chain" id="PRO_5047301660" evidence="1">
    <location>
        <begin position="23"/>
        <end position="431"/>
    </location>
</feature>
<proteinExistence type="predicted"/>
<gene>
    <name evidence="2" type="ORF">AAK873_11085</name>
</gene>
<dbReference type="Gene3D" id="2.120.10.10">
    <property type="match status" value="1"/>
</dbReference>
<name>A0ABV4CZQ2_9BACT</name>
<evidence type="ECO:0000256" key="1">
    <source>
        <dbReference type="SAM" id="SignalP"/>
    </source>
</evidence>
<keyword evidence="1" id="KW-0732">Signal</keyword>